<evidence type="ECO:0000313" key="3">
    <source>
        <dbReference type="Proteomes" id="UP001595872"/>
    </source>
</evidence>
<feature type="region of interest" description="Disordered" evidence="1">
    <location>
        <begin position="42"/>
        <end position="61"/>
    </location>
</feature>
<sequence>MNERKGAPGFASARRSDLAGLERDFPDWSIIVSSTGRYWATRGPRPGEQVRHGASAADADTPGELRARLAEIFADEEGRWL</sequence>
<organism evidence="2 3">
    <name type="scientific">Actinomadura gamaensis</name>
    <dbReference type="NCBI Taxonomy" id="1763541"/>
    <lineage>
        <taxon>Bacteria</taxon>
        <taxon>Bacillati</taxon>
        <taxon>Actinomycetota</taxon>
        <taxon>Actinomycetes</taxon>
        <taxon>Streptosporangiales</taxon>
        <taxon>Thermomonosporaceae</taxon>
        <taxon>Actinomadura</taxon>
    </lineage>
</organism>
<accession>A0ABV9TTB3</accession>
<reference evidence="3" key="1">
    <citation type="journal article" date="2019" name="Int. J. Syst. Evol. Microbiol.">
        <title>The Global Catalogue of Microorganisms (GCM) 10K type strain sequencing project: providing services to taxonomists for standard genome sequencing and annotation.</title>
        <authorList>
            <consortium name="The Broad Institute Genomics Platform"/>
            <consortium name="The Broad Institute Genome Sequencing Center for Infectious Disease"/>
            <person name="Wu L."/>
            <person name="Ma J."/>
        </authorList>
    </citation>
    <scope>NUCLEOTIDE SEQUENCE [LARGE SCALE GENOMIC DNA]</scope>
    <source>
        <strain evidence="3">KLKA75</strain>
    </source>
</reference>
<keyword evidence="3" id="KW-1185">Reference proteome</keyword>
<name>A0ABV9TTB3_9ACTN</name>
<comment type="caution">
    <text evidence="2">The sequence shown here is derived from an EMBL/GenBank/DDBJ whole genome shotgun (WGS) entry which is preliminary data.</text>
</comment>
<dbReference type="EMBL" id="JBHSIT010000001">
    <property type="protein sequence ID" value="MFC4906791.1"/>
    <property type="molecule type" value="Genomic_DNA"/>
</dbReference>
<protein>
    <submittedName>
        <fullName evidence="2">Uncharacterized protein</fullName>
    </submittedName>
</protein>
<dbReference type="Proteomes" id="UP001595872">
    <property type="component" value="Unassembled WGS sequence"/>
</dbReference>
<evidence type="ECO:0000313" key="2">
    <source>
        <dbReference type="EMBL" id="MFC4906791.1"/>
    </source>
</evidence>
<proteinExistence type="predicted"/>
<gene>
    <name evidence="2" type="ORF">ACFPCY_05635</name>
</gene>
<dbReference type="RefSeq" id="WP_378252474.1">
    <property type="nucleotide sequence ID" value="NZ_JBHSIT010000001.1"/>
</dbReference>
<evidence type="ECO:0000256" key="1">
    <source>
        <dbReference type="SAM" id="MobiDB-lite"/>
    </source>
</evidence>